<dbReference type="Proteomes" id="UP000605986">
    <property type="component" value="Unassembled WGS sequence"/>
</dbReference>
<reference evidence="1" key="1">
    <citation type="submission" date="2020-01" db="EMBL/GenBank/DDBJ databases">
        <title>Identification and distribution of gene clusters putatively required for synthesis of sphingolipid metabolism inhibitors in phylogenetically diverse species of the filamentous fungus Fusarium.</title>
        <authorList>
            <person name="Kim H.-S."/>
            <person name="Busman M."/>
            <person name="Brown D.W."/>
            <person name="Divon H."/>
            <person name="Uhlig S."/>
            <person name="Proctor R.H."/>
        </authorList>
    </citation>
    <scope>NUCLEOTIDE SEQUENCE</scope>
    <source>
        <strain evidence="1">NRRL 53441</strain>
    </source>
</reference>
<dbReference type="AlphaFoldDB" id="A0A8H4KL56"/>
<organism evidence="1 2">
    <name type="scientific">Fusarium austroafricanum</name>
    <dbReference type="NCBI Taxonomy" id="2364996"/>
    <lineage>
        <taxon>Eukaryota</taxon>
        <taxon>Fungi</taxon>
        <taxon>Dikarya</taxon>
        <taxon>Ascomycota</taxon>
        <taxon>Pezizomycotina</taxon>
        <taxon>Sordariomycetes</taxon>
        <taxon>Hypocreomycetidae</taxon>
        <taxon>Hypocreales</taxon>
        <taxon>Nectriaceae</taxon>
        <taxon>Fusarium</taxon>
        <taxon>Fusarium concolor species complex</taxon>
    </lineage>
</organism>
<proteinExistence type="predicted"/>
<name>A0A8H4KL56_9HYPO</name>
<comment type="caution">
    <text evidence="1">The sequence shown here is derived from an EMBL/GenBank/DDBJ whole genome shotgun (WGS) entry which is preliminary data.</text>
</comment>
<accession>A0A8H4KL56</accession>
<protein>
    <recommendedName>
        <fullName evidence="3">F-box domain-containing protein</fullName>
    </recommendedName>
</protein>
<evidence type="ECO:0000313" key="1">
    <source>
        <dbReference type="EMBL" id="KAF4451213.1"/>
    </source>
</evidence>
<dbReference type="EMBL" id="JAADJG010000225">
    <property type="protein sequence ID" value="KAF4451213.1"/>
    <property type="molecule type" value="Genomic_DNA"/>
</dbReference>
<gene>
    <name evidence="1" type="ORF">F53441_5756</name>
</gene>
<sequence>MHLIARMDRDVLHGGSFWSHSPIFQTEIPFFWRRRRQLSIGDLPAEIVTAICRNLCVHCQHPHVVDLPPDEIDRAIEAQQALSRLSRTCRRFRNAAQPTLYHCYHSGKQSDSSISPEWWSDTEARKREVETLEAFLRTLLERPDLAKHVRALAFFALREVTARQISKETQTLFRQAGERAGFRALPSYEHVDSKWLQEASIMAAPFVEQLLIYRSSQEGLQYIRDSPFYLPNLKYLVLPGQGKNPDECCHIQQMQDVLAKAQNLEVLAASDADCGTDIPLRERFRSEPWDTALASLRRLSLHGLDPDNLAKILRRSPVLEDLEYFCDMDKYTVLQHHHLTSVSRSLRRLCYTSTTWEHTSGGAQDIIEQVSMFLRWDSSLRGDASFIDFPRLEILEIEQLLLYGPVFDDEEERKYRFASMKESGPEIFMASLPSSLRILHIGMVLAWPEMHRDLLGMAEKIYRFQNLGVVAVDPYEAPPQEQIKELEDAFASKGVLFRVGQTTQVPFGREVLDGSEKETKKPSGTLRSVQFPILTNDEAIVFLVQKFDVFSS</sequence>
<keyword evidence="2" id="KW-1185">Reference proteome</keyword>
<evidence type="ECO:0008006" key="3">
    <source>
        <dbReference type="Google" id="ProtNLM"/>
    </source>
</evidence>
<dbReference type="OrthoDB" id="2520703at2759"/>
<evidence type="ECO:0000313" key="2">
    <source>
        <dbReference type="Proteomes" id="UP000605986"/>
    </source>
</evidence>